<evidence type="ECO:0000256" key="1">
    <source>
        <dbReference type="SAM" id="Phobius"/>
    </source>
</evidence>
<dbReference type="PANTHER" id="PTHR23021:SF11">
    <property type="entry name" value="SERPENTINE RECEPTOR, CLASS T"/>
    <property type="match status" value="1"/>
</dbReference>
<feature type="transmembrane region" description="Helical" evidence="1">
    <location>
        <begin position="106"/>
        <end position="129"/>
    </location>
</feature>
<feature type="transmembrane region" description="Helical" evidence="1">
    <location>
        <begin position="243"/>
        <end position="264"/>
    </location>
</feature>
<keyword evidence="1" id="KW-1133">Transmembrane helix</keyword>
<keyword evidence="3" id="KW-1185">Reference proteome</keyword>
<proteinExistence type="predicted"/>
<feature type="transmembrane region" description="Helical" evidence="1">
    <location>
        <begin position="276"/>
        <end position="296"/>
    </location>
</feature>
<accession>A0A4V6A0V9</accession>
<dbReference type="Proteomes" id="UP000298663">
    <property type="component" value="Unassembled WGS sequence"/>
</dbReference>
<reference evidence="2 3" key="1">
    <citation type="journal article" date="2015" name="Genome Biol.">
        <title>Comparative genomics of Steinernema reveals deeply conserved gene regulatory networks.</title>
        <authorList>
            <person name="Dillman A.R."/>
            <person name="Macchietto M."/>
            <person name="Porter C.F."/>
            <person name="Rogers A."/>
            <person name="Williams B."/>
            <person name="Antoshechkin I."/>
            <person name="Lee M.M."/>
            <person name="Goodwin Z."/>
            <person name="Lu X."/>
            <person name="Lewis E.E."/>
            <person name="Goodrich-Blair H."/>
            <person name="Stock S.P."/>
            <person name="Adams B.J."/>
            <person name="Sternberg P.W."/>
            <person name="Mortazavi A."/>
        </authorList>
    </citation>
    <scope>NUCLEOTIDE SEQUENCE [LARGE SCALE GENOMIC DNA]</scope>
    <source>
        <strain evidence="2 3">ALL</strain>
    </source>
</reference>
<gene>
    <name evidence="2" type="ORF">L596_020299</name>
</gene>
<evidence type="ECO:0008006" key="4">
    <source>
        <dbReference type="Google" id="ProtNLM"/>
    </source>
</evidence>
<keyword evidence="1" id="KW-0812">Transmembrane</keyword>
<dbReference type="PANTHER" id="PTHR23021">
    <property type="entry name" value="SERPENTINE RECEPTOR, CLASS T"/>
    <property type="match status" value="1"/>
</dbReference>
<dbReference type="OrthoDB" id="5873245at2759"/>
<dbReference type="AlphaFoldDB" id="A0A4V6A0V9"/>
<feature type="transmembrane region" description="Helical" evidence="1">
    <location>
        <begin position="35"/>
        <end position="58"/>
    </location>
</feature>
<feature type="transmembrane region" description="Helical" evidence="1">
    <location>
        <begin position="150"/>
        <end position="167"/>
    </location>
</feature>
<sequence length="324" mass="37061">MDLYVFHPSKFEQLYNCSVLTKEEWLAERSPNAPFGIAIFLVSMLLMVLYIPCLVVMLKSNLIKNSSYKIMFFVGIVDVCSLLVNGIGSGYFSYVGAVPCSYIDVIFLFGYFALACWYLQGMTCGLLACNRFYILWKSHMSWNLFEGMRIYVWIFLCLIYALTAAFFQKSLLFTSKVYSWLYNPYFGIEHVSIDPDLYTNPGHLIHNLSIAGVLPVINVALIFQLRQQLKEMVNSQFTKIQALITIQSILICFFTLMTGLAFLSEQYIKMPLEVNMVTNFIWSVSNGAPAVMYLVINRTIRNRVFKMLKSTNNKISEAISAGYC</sequence>
<organism evidence="2 3">
    <name type="scientific">Steinernema carpocapsae</name>
    <name type="common">Entomopathogenic nematode</name>
    <dbReference type="NCBI Taxonomy" id="34508"/>
    <lineage>
        <taxon>Eukaryota</taxon>
        <taxon>Metazoa</taxon>
        <taxon>Ecdysozoa</taxon>
        <taxon>Nematoda</taxon>
        <taxon>Chromadorea</taxon>
        <taxon>Rhabditida</taxon>
        <taxon>Tylenchina</taxon>
        <taxon>Panagrolaimomorpha</taxon>
        <taxon>Strongyloidoidea</taxon>
        <taxon>Steinernematidae</taxon>
        <taxon>Steinernema</taxon>
    </lineage>
</organism>
<feature type="transmembrane region" description="Helical" evidence="1">
    <location>
        <begin position="204"/>
        <end position="223"/>
    </location>
</feature>
<evidence type="ECO:0000313" key="2">
    <source>
        <dbReference type="EMBL" id="TKR72915.1"/>
    </source>
</evidence>
<dbReference type="EMBL" id="AZBU02000006">
    <property type="protein sequence ID" value="TKR72915.1"/>
    <property type="molecule type" value="Genomic_DNA"/>
</dbReference>
<dbReference type="Gene3D" id="1.20.1070.10">
    <property type="entry name" value="Rhodopsin 7-helix transmembrane proteins"/>
    <property type="match status" value="1"/>
</dbReference>
<evidence type="ECO:0000313" key="3">
    <source>
        <dbReference type="Proteomes" id="UP000298663"/>
    </source>
</evidence>
<dbReference type="Pfam" id="PF10321">
    <property type="entry name" value="7TM_GPCR_Srt"/>
    <property type="match status" value="1"/>
</dbReference>
<protein>
    <recommendedName>
        <fullName evidence="4">G-protein coupled receptors family 1 profile domain-containing protein</fullName>
    </recommendedName>
</protein>
<comment type="caution">
    <text evidence="2">The sequence shown here is derived from an EMBL/GenBank/DDBJ whole genome shotgun (WGS) entry which is preliminary data.</text>
</comment>
<keyword evidence="1" id="KW-0472">Membrane</keyword>
<dbReference type="STRING" id="34508.A0A4V6A0V9"/>
<dbReference type="SUPFAM" id="SSF81321">
    <property type="entry name" value="Family A G protein-coupled receptor-like"/>
    <property type="match status" value="1"/>
</dbReference>
<name>A0A4V6A0V9_STECR</name>
<dbReference type="InterPro" id="IPR019425">
    <property type="entry name" value="7TM_GPCR_serpentine_rcpt_Srt"/>
</dbReference>
<reference evidence="2 3" key="2">
    <citation type="journal article" date="2019" name="G3 (Bethesda)">
        <title>Hybrid Assembly of the Genome of the Entomopathogenic Nematode Steinernema carpocapsae Identifies the X-Chromosome.</title>
        <authorList>
            <person name="Serra L."/>
            <person name="Macchietto M."/>
            <person name="Macias-Munoz A."/>
            <person name="McGill C.J."/>
            <person name="Rodriguez I.M."/>
            <person name="Rodriguez B."/>
            <person name="Murad R."/>
            <person name="Mortazavi A."/>
        </authorList>
    </citation>
    <scope>NUCLEOTIDE SEQUENCE [LARGE SCALE GENOMIC DNA]</scope>
    <source>
        <strain evidence="2 3">ALL</strain>
    </source>
</reference>
<feature type="transmembrane region" description="Helical" evidence="1">
    <location>
        <begin position="70"/>
        <end position="94"/>
    </location>
</feature>